<proteinExistence type="predicted"/>
<gene>
    <name evidence="2" type="ORF">Bfra_000249</name>
</gene>
<organism evidence="2 3">
    <name type="scientific">Botrytis fragariae</name>
    <dbReference type="NCBI Taxonomy" id="1964551"/>
    <lineage>
        <taxon>Eukaryota</taxon>
        <taxon>Fungi</taxon>
        <taxon>Dikarya</taxon>
        <taxon>Ascomycota</taxon>
        <taxon>Pezizomycotina</taxon>
        <taxon>Leotiomycetes</taxon>
        <taxon>Helotiales</taxon>
        <taxon>Sclerotiniaceae</taxon>
        <taxon>Botrytis</taxon>
    </lineage>
</organism>
<dbReference type="RefSeq" id="XP_037197027.1">
    <property type="nucleotide sequence ID" value="XM_037330694.1"/>
</dbReference>
<sequence>MVPDRCYFSHPLHIIFLKIIIVHTDVAAVSAATNVIIEAALLSANNIRNVPSREIHSLGMPIIAGPLRECNGGFFEDIRLNYFYPNIARHFHVAKVVVKYRTYHMRYACQRCQFYKRMMIEHSAVSTLDM</sequence>
<protein>
    <submittedName>
        <fullName evidence="2">Uncharacterized protein</fullName>
    </submittedName>
</protein>
<keyword evidence="1" id="KW-0732">Signal</keyword>
<evidence type="ECO:0000313" key="3">
    <source>
        <dbReference type="Proteomes" id="UP000531561"/>
    </source>
</evidence>
<keyword evidence="3" id="KW-1185">Reference proteome</keyword>
<feature type="signal peptide" evidence="1">
    <location>
        <begin position="1"/>
        <end position="31"/>
    </location>
</feature>
<dbReference type="EMBL" id="JABFCT010000002">
    <property type="protein sequence ID" value="KAF5878082.1"/>
    <property type="molecule type" value="Genomic_DNA"/>
</dbReference>
<reference evidence="2 3" key="1">
    <citation type="journal article" date="2020" name="Phytopathology">
        <title>A high-quality genome resource of Botrytis fragariae, a new and rapidly spreading fungal pathogen causing strawberry gray mold in the U.S.A.</title>
        <authorList>
            <person name="Wu Y."/>
            <person name="Saski C.A."/>
            <person name="Schnabel G."/>
            <person name="Xiao S."/>
            <person name="Hu M."/>
        </authorList>
    </citation>
    <scope>NUCLEOTIDE SEQUENCE [LARGE SCALE GENOMIC DNA]</scope>
    <source>
        <strain evidence="2 3">BVB16</strain>
    </source>
</reference>
<dbReference type="Proteomes" id="UP000531561">
    <property type="component" value="Unassembled WGS sequence"/>
</dbReference>
<evidence type="ECO:0000313" key="2">
    <source>
        <dbReference type="EMBL" id="KAF5878082.1"/>
    </source>
</evidence>
<evidence type="ECO:0000256" key="1">
    <source>
        <dbReference type="SAM" id="SignalP"/>
    </source>
</evidence>
<name>A0A8H6B2Z4_9HELO</name>
<dbReference type="OrthoDB" id="3560853at2759"/>
<accession>A0A8H6B2Z4</accession>
<dbReference type="AlphaFoldDB" id="A0A8H6B2Z4"/>
<comment type="caution">
    <text evidence="2">The sequence shown here is derived from an EMBL/GenBank/DDBJ whole genome shotgun (WGS) entry which is preliminary data.</text>
</comment>
<feature type="chain" id="PRO_5034818121" evidence="1">
    <location>
        <begin position="32"/>
        <end position="130"/>
    </location>
</feature>
<dbReference type="GeneID" id="59254386"/>